<dbReference type="SUPFAM" id="SSF54506">
    <property type="entry name" value="Diaminopimelate epimerase-like"/>
    <property type="match status" value="1"/>
</dbReference>
<dbReference type="InterPro" id="IPR003719">
    <property type="entry name" value="Phenazine_PhzF-like"/>
</dbReference>
<dbReference type="PANTHER" id="PTHR13774">
    <property type="entry name" value="PHENAZINE BIOSYNTHESIS PROTEIN"/>
    <property type="match status" value="1"/>
</dbReference>
<comment type="similarity">
    <text evidence="1">Belongs to the PhzF family.</text>
</comment>
<dbReference type="Pfam" id="PF02567">
    <property type="entry name" value="PhzC-PhzF"/>
    <property type="match status" value="1"/>
</dbReference>
<dbReference type="Gene3D" id="3.10.310.10">
    <property type="entry name" value="Diaminopimelate Epimerase, Chain A, domain 1"/>
    <property type="match status" value="2"/>
</dbReference>
<proteinExistence type="inferred from homology"/>
<reference evidence="3 4" key="1">
    <citation type="submission" date="2016-10" db="EMBL/GenBank/DDBJ databases">
        <authorList>
            <person name="de Groot N.N."/>
        </authorList>
    </citation>
    <scope>NUCLEOTIDE SEQUENCE [LARGE SCALE GENOMIC DNA]</scope>
    <source>
        <strain evidence="3 4">LMG 2247</strain>
    </source>
</reference>
<dbReference type="NCBIfam" id="TIGR00654">
    <property type="entry name" value="PhzF_family"/>
    <property type="match status" value="1"/>
</dbReference>
<protein>
    <submittedName>
        <fullName evidence="3">Phenazine biosynthesis protein PhzF family</fullName>
    </submittedName>
</protein>
<evidence type="ECO:0000256" key="1">
    <source>
        <dbReference type="ARBA" id="ARBA00008270"/>
    </source>
</evidence>
<gene>
    <name evidence="3" type="ORF">SAMN05216466_13310</name>
</gene>
<dbReference type="Proteomes" id="UP000199706">
    <property type="component" value="Unassembled WGS sequence"/>
</dbReference>
<dbReference type="GO" id="GO:0016853">
    <property type="term" value="F:isomerase activity"/>
    <property type="evidence" value="ECO:0007669"/>
    <property type="project" value="TreeGrafter"/>
</dbReference>
<evidence type="ECO:0000256" key="2">
    <source>
        <dbReference type="PIRSR" id="PIRSR016184-1"/>
    </source>
</evidence>
<evidence type="ECO:0000313" key="4">
    <source>
        <dbReference type="Proteomes" id="UP000199706"/>
    </source>
</evidence>
<dbReference type="PANTHER" id="PTHR13774:SF32">
    <property type="entry name" value="ANTISENSE-ENHANCING SEQUENCE 1"/>
    <property type="match status" value="1"/>
</dbReference>
<organism evidence="3 4">
    <name type="scientific">Paraburkholderia phenazinium</name>
    <dbReference type="NCBI Taxonomy" id="60549"/>
    <lineage>
        <taxon>Bacteria</taxon>
        <taxon>Pseudomonadati</taxon>
        <taxon>Pseudomonadota</taxon>
        <taxon>Betaproteobacteria</taxon>
        <taxon>Burkholderiales</taxon>
        <taxon>Burkholderiaceae</taxon>
        <taxon>Paraburkholderia</taxon>
    </lineage>
</organism>
<accession>A0A1G8N3V6</accession>
<dbReference type="AlphaFoldDB" id="A0A1G8N3V6"/>
<dbReference type="GO" id="GO:0005737">
    <property type="term" value="C:cytoplasm"/>
    <property type="evidence" value="ECO:0007669"/>
    <property type="project" value="TreeGrafter"/>
</dbReference>
<name>A0A1G8N3V6_9BURK</name>
<dbReference type="EMBL" id="FNCJ01000033">
    <property type="protein sequence ID" value="SDI74981.1"/>
    <property type="molecule type" value="Genomic_DNA"/>
</dbReference>
<dbReference type="PIRSF" id="PIRSF016184">
    <property type="entry name" value="PhzC_PhzF"/>
    <property type="match status" value="1"/>
</dbReference>
<evidence type="ECO:0000313" key="3">
    <source>
        <dbReference type="EMBL" id="SDI74981.1"/>
    </source>
</evidence>
<sequence length="285" mass="30774">MATYAFRLLNVFAESTFGGNGLCVFEDARGMDDSTMQALTRQFNLSETTFVLPSERAQARVRIFTPGYEMPFAGHPTLGSAHVVRDLFKTGDDLKLEFKAGVVPVRADGDVWTFAAPHAGQPKTAACELSDAETAALLGLREDDLLTSPVWIDTGAHHLLVALNSIDAVRRARPDSTRLDSWPQSILGRKTAYVFAFDPDNPHKVLSRYFFVQQGAVLEDAGTGSACANLGGWLLANRHALPASFLVEQGEAVGRPSLMRLSVGTSGEIRVGGRVIELGRGVVTL</sequence>
<dbReference type="OrthoDB" id="9788221at2"/>
<feature type="active site" evidence="2">
    <location>
        <position position="47"/>
    </location>
</feature>
<dbReference type="RefSeq" id="WP_090695693.1">
    <property type="nucleotide sequence ID" value="NZ_CADERL010000015.1"/>
</dbReference>